<sequence length="307" mass="33415">MDAVADNPHTEVSPELVVPTLNAIAAVLETKRAEIEAVERKTFKYGYLPRQQLDVYYPPSSSGKAPVLFFFYGGGFVSGERIFPAPWSLIYAGLGSFYAKRGFLTVIPDYRLVPEVSYPEPAEDVGDAVLWVVRNSGIVAAAGSVEPDVSALFLLGHSAGAVHLATLLLEPWLRASIAKPLLPRIRGLVLSGGAYAYEPGKGYEFFIHYYGTVQAASKNEPLALLKAAPAEYVRSLPDILLVQAERDTVWANSSGDIFKDALSARLGEEVPRLICKGHNHVSVNPALGSGEGEEWAEDVVLWMKERL</sequence>
<dbReference type="Proteomes" id="UP000053263">
    <property type="component" value="Unassembled WGS sequence"/>
</dbReference>
<keyword evidence="1" id="KW-0378">Hydrolase</keyword>
<organism evidence="3 4">
    <name type="scientific">Plicaturopsis crispa FD-325 SS-3</name>
    <dbReference type="NCBI Taxonomy" id="944288"/>
    <lineage>
        <taxon>Eukaryota</taxon>
        <taxon>Fungi</taxon>
        <taxon>Dikarya</taxon>
        <taxon>Basidiomycota</taxon>
        <taxon>Agaricomycotina</taxon>
        <taxon>Agaricomycetes</taxon>
        <taxon>Agaricomycetidae</taxon>
        <taxon>Amylocorticiales</taxon>
        <taxon>Amylocorticiaceae</taxon>
        <taxon>Plicatura</taxon>
        <taxon>Plicaturopsis crispa</taxon>
    </lineage>
</organism>
<dbReference type="InterPro" id="IPR049492">
    <property type="entry name" value="BD-FAE-like_dom"/>
</dbReference>
<dbReference type="GO" id="GO:0016787">
    <property type="term" value="F:hydrolase activity"/>
    <property type="evidence" value="ECO:0007669"/>
    <property type="project" value="UniProtKB-KW"/>
</dbReference>
<dbReference type="Pfam" id="PF20434">
    <property type="entry name" value="BD-FAE"/>
    <property type="match status" value="1"/>
</dbReference>
<evidence type="ECO:0000313" key="3">
    <source>
        <dbReference type="EMBL" id="KII84809.1"/>
    </source>
</evidence>
<dbReference type="HOGENOM" id="CLU_012494_8_1_1"/>
<protein>
    <recommendedName>
        <fullName evidence="2">BD-FAE-like domain-containing protein</fullName>
    </recommendedName>
</protein>
<dbReference type="Gene3D" id="3.40.50.1820">
    <property type="entry name" value="alpha/beta hydrolase"/>
    <property type="match status" value="1"/>
</dbReference>
<dbReference type="PANTHER" id="PTHR48081">
    <property type="entry name" value="AB HYDROLASE SUPERFAMILY PROTEIN C4A8.06C"/>
    <property type="match status" value="1"/>
</dbReference>
<reference evidence="3 4" key="1">
    <citation type="submission" date="2014-06" db="EMBL/GenBank/DDBJ databases">
        <title>Evolutionary Origins and Diversification of the Mycorrhizal Mutualists.</title>
        <authorList>
            <consortium name="DOE Joint Genome Institute"/>
            <consortium name="Mycorrhizal Genomics Consortium"/>
            <person name="Kohler A."/>
            <person name="Kuo A."/>
            <person name="Nagy L.G."/>
            <person name="Floudas D."/>
            <person name="Copeland A."/>
            <person name="Barry K.W."/>
            <person name="Cichocki N."/>
            <person name="Veneault-Fourrey C."/>
            <person name="LaButti K."/>
            <person name="Lindquist E.A."/>
            <person name="Lipzen A."/>
            <person name="Lundell T."/>
            <person name="Morin E."/>
            <person name="Murat C."/>
            <person name="Riley R."/>
            <person name="Ohm R."/>
            <person name="Sun H."/>
            <person name="Tunlid A."/>
            <person name="Henrissat B."/>
            <person name="Grigoriev I.V."/>
            <person name="Hibbett D.S."/>
            <person name="Martin F."/>
        </authorList>
    </citation>
    <scope>NUCLEOTIDE SEQUENCE [LARGE SCALE GENOMIC DNA]</scope>
    <source>
        <strain evidence="3 4">FD-325 SS-3</strain>
    </source>
</reference>
<dbReference type="EMBL" id="KN832569">
    <property type="protein sequence ID" value="KII84809.1"/>
    <property type="molecule type" value="Genomic_DNA"/>
</dbReference>
<evidence type="ECO:0000313" key="4">
    <source>
        <dbReference type="Proteomes" id="UP000053263"/>
    </source>
</evidence>
<evidence type="ECO:0000259" key="2">
    <source>
        <dbReference type="Pfam" id="PF20434"/>
    </source>
</evidence>
<dbReference type="OrthoDB" id="433474at2759"/>
<accession>A0A0C9T656</accession>
<dbReference type="AlphaFoldDB" id="A0A0C9T656"/>
<dbReference type="SUPFAM" id="SSF53474">
    <property type="entry name" value="alpha/beta-Hydrolases"/>
    <property type="match status" value="1"/>
</dbReference>
<proteinExistence type="predicted"/>
<evidence type="ECO:0000256" key="1">
    <source>
        <dbReference type="ARBA" id="ARBA00022801"/>
    </source>
</evidence>
<keyword evidence="4" id="KW-1185">Reference proteome</keyword>
<feature type="domain" description="BD-FAE-like" evidence="2">
    <location>
        <begin position="53"/>
        <end position="167"/>
    </location>
</feature>
<dbReference type="PANTHER" id="PTHR48081:SF33">
    <property type="entry name" value="KYNURENINE FORMAMIDASE"/>
    <property type="match status" value="1"/>
</dbReference>
<dbReference type="InterPro" id="IPR029058">
    <property type="entry name" value="AB_hydrolase_fold"/>
</dbReference>
<dbReference type="InterPro" id="IPR050300">
    <property type="entry name" value="GDXG_lipolytic_enzyme"/>
</dbReference>
<gene>
    <name evidence="3" type="ORF">PLICRDRAFT_179146</name>
</gene>
<name>A0A0C9T656_PLICR</name>